<evidence type="ECO:0000256" key="2">
    <source>
        <dbReference type="ARBA" id="ARBA00009072"/>
    </source>
</evidence>
<dbReference type="EMBL" id="CP143788">
    <property type="protein sequence ID" value="WVN89063.1"/>
    <property type="molecule type" value="Genomic_DNA"/>
</dbReference>
<dbReference type="OrthoDB" id="19679at2759"/>
<feature type="region of interest" description="Disordered" evidence="4">
    <location>
        <begin position="427"/>
        <end position="479"/>
    </location>
</feature>
<dbReference type="RefSeq" id="XP_066069763.1">
    <property type="nucleotide sequence ID" value="XM_066213666.1"/>
</dbReference>
<dbReference type="GeneID" id="91088489"/>
<proteinExistence type="inferred from homology"/>
<evidence type="ECO:0000313" key="6">
    <source>
        <dbReference type="Proteomes" id="UP000094043"/>
    </source>
</evidence>
<reference evidence="5" key="2">
    <citation type="journal article" date="2022" name="Elife">
        <title>Obligate sexual reproduction of a homothallic fungus closely related to the Cryptococcus pathogenic species complex.</title>
        <authorList>
            <person name="Passer A.R."/>
            <person name="Clancey S.A."/>
            <person name="Shea T."/>
            <person name="David-Palma M."/>
            <person name="Averette A.F."/>
            <person name="Boekhout T."/>
            <person name="Porcel B.M."/>
            <person name="Nowrousian M."/>
            <person name="Cuomo C.A."/>
            <person name="Sun S."/>
            <person name="Heitman J."/>
            <person name="Coelho M.A."/>
        </authorList>
    </citation>
    <scope>NUCLEOTIDE SEQUENCE</scope>
    <source>
        <strain evidence="5">CBS 7841</strain>
    </source>
</reference>
<dbReference type="PANTHER" id="PTHR12940">
    <property type="entry name" value="ES-2 PROTEIN - RELATED"/>
    <property type="match status" value="1"/>
</dbReference>
<dbReference type="Pfam" id="PF09751">
    <property type="entry name" value="Es2"/>
    <property type="match status" value="2"/>
</dbReference>
<evidence type="ECO:0000256" key="3">
    <source>
        <dbReference type="ARBA" id="ARBA00023242"/>
    </source>
</evidence>
<organism evidence="5 6">
    <name type="scientific">Cryptococcus depauperatus CBS 7841</name>
    <dbReference type="NCBI Taxonomy" id="1295531"/>
    <lineage>
        <taxon>Eukaryota</taxon>
        <taxon>Fungi</taxon>
        <taxon>Dikarya</taxon>
        <taxon>Basidiomycota</taxon>
        <taxon>Agaricomycotina</taxon>
        <taxon>Tremellomycetes</taxon>
        <taxon>Tremellales</taxon>
        <taxon>Cryptococcaceae</taxon>
        <taxon>Cryptococcus</taxon>
    </lineage>
</organism>
<evidence type="ECO:0000256" key="1">
    <source>
        <dbReference type="ARBA" id="ARBA00004123"/>
    </source>
</evidence>
<dbReference type="VEuPathDB" id="FungiDB:L203_05285"/>
<sequence length="665" mass="73044">MPSDRLLGQEAGSLLPRPAKQRIAQGPLSAQGQRSLYSQHVLDEDTYTEALSHIIQRDFFPDLPHLKASNDYLAALAENNPDLLSSAIRRLAALSQKKNKNEVSDNDEVERLQRQRDFAMADTPYINMPGSSSKLRTPVGTRGWDTPLGSTSRRMEVHETSVLSTDIGPSKPRKRQRKLSLVPGDVSLDTFQRNYTSEDNASFAQIIDEENRRKRDEKYGWAFEAEKQAEERRIEGEMKRKMILEAATSGNLLVNAEGRRLVGGLAEGGKDQQEGEAWKAPKLLESAHQSSSQIQENSLQNQKDPISKDVVIHSSAKSTAIVKVSQFQDRERLNEIPLPPKHPLAEALADAGLPNTALISLEDGRIVPQREAASGTGDGRGRGQDEQKERDQKEREIMGEERGEVLSLSGSGVDLWQYKARNNLMYPPDANTNPYPKPSSGSMSSSGLRPGITHGNTRLGGDEGEHTIRLGSTRGSSPTRSLIDAAVRGTPYVSDSGIPKVNEYSLLSNDPSPVPQNMPSLLTWGSLLATPRALDGKGDPLDQTPAYKMPEVKRRDELGRKLADKASKAMKSKAKGFTPRLAESSLNLSRKEKNTRALGNMGPPSTPRRQADSLTPAAKRLLDRTVNRAPIGNAQSSAIPRNRTNGGSKGFGQTGTTSDYWRRMQ</sequence>
<dbReference type="Proteomes" id="UP000094043">
    <property type="component" value="Chromosome 5"/>
</dbReference>
<feature type="compositionally biased region" description="Basic and acidic residues" evidence="4">
    <location>
        <begin position="379"/>
        <end position="402"/>
    </location>
</feature>
<gene>
    <name evidence="5" type="ORF">L203_104279</name>
</gene>
<accession>A0A1E3I683</accession>
<feature type="compositionally biased region" description="Polar residues" evidence="4">
    <location>
        <begin position="633"/>
        <end position="646"/>
    </location>
</feature>
<feature type="region of interest" description="Disordered" evidence="4">
    <location>
        <begin position="360"/>
        <end position="402"/>
    </location>
</feature>
<dbReference type="AlphaFoldDB" id="A0A1E3I683"/>
<comment type="subcellular location">
    <subcellularLocation>
        <location evidence="1">Nucleus</location>
    </subcellularLocation>
</comment>
<feature type="region of interest" description="Disordered" evidence="4">
    <location>
        <begin position="589"/>
        <end position="612"/>
    </location>
</feature>
<dbReference type="InterPro" id="IPR019148">
    <property type="entry name" value="Nuclear_protein_DGCR14_ESS-2"/>
</dbReference>
<dbReference type="GO" id="GO:0071013">
    <property type="term" value="C:catalytic step 2 spliceosome"/>
    <property type="evidence" value="ECO:0007669"/>
    <property type="project" value="TreeGrafter"/>
</dbReference>
<feature type="compositionally biased region" description="Polar residues" evidence="4">
    <location>
        <begin position="287"/>
        <end position="304"/>
    </location>
</feature>
<evidence type="ECO:0000313" key="5">
    <source>
        <dbReference type="EMBL" id="WVN89063.1"/>
    </source>
</evidence>
<name>A0A1E3I683_9TREE</name>
<keyword evidence="6" id="KW-1185">Reference proteome</keyword>
<reference evidence="5" key="1">
    <citation type="submission" date="2016-06" db="EMBL/GenBank/DDBJ databases">
        <authorList>
            <person name="Cuomo C."/>
            <person name="Litvintseva A."/>
            <person name="Heitman J."/>
            <person name="Chen Y."/>
            <person name="Sun S."/>
            <person name="Springer D."/>
            <person name="Dromer F."/>
            <person name="Young S."/>
            <person name="Zeng Q."/>
            <person name="Chapman S."/>
            <person name="Gujja S."/>
            <person name="Saif S."/>
            <person name="Birren B."/>
        </authorList>
    </citation>
    <scope>NUCLEOTIDE SEQUENCE</scope>
    <source>
        <strain evidence="5">CBS 7841</strain>
    </source>
</reference>
<protein>
    <submittedName>
        <fullName evidence="5">Uncharacterized protein</fullName>
    </submittedName>
</protein>
<evidence type="ECO:0000256" key="4">
    <source>
        <dbReference type="SAM" id="MobiDB-lite"/>
    </source>
</evidence>
<keyword evidence="3" id="KW-0539">Nucleus</keyword>
<feature type="region of interest" description="Disordered" evidence="4">
    <location>
        <begin position="120"/>
        <end position="177"/>
    </location>
</feature>
<comment type="similarity">
    <text evidence="2">Belongs to the ESS2 family.</text>
</comment>
<dbReference type="KEGG" id="cdep:91088489"/>
<feature type="region of interest" description="Disordered" evidence="4">
    <location>
        <begin position="627"/>
        <end position="665"/>
    </location>
</feature>
<feature type="region of interest" description="Disordered" evidence="4">
    <location>
        <begin position="286"/>
        <end position="306"/>
    </location>
</feature>
<dbReference type="PANTHER" id="PTHR12940:SF0">
    <property type="entry name" value="SPLICING FACTOR ESS-2 HOMOLOG"/>
    <property type="match status" value="1"/>
</dbReference>
<reference evidence="5" key="3">
    <citation type="submission" date="2024-01" db="EMBL/GenBank/DDBJ databases">
        <authorList>
            <person name="Coelho M.A."/>
            <person name="David-Palma M."/>
            <person name="Shea T."/>
            <person name="Sun S."/>
            <person name="Cuomo C.A."/>
            <person name="Heitman J."/>
        </authorList>
    </citation>
    <scope>NUCLEOTIDE SEQUENCE</scope>
    <source>
        <strain evidence="5">CBS 7841</strain>
    </source>
</reference>